<sequence length="505" mass="56073">MYDVAIVGCGPSGASLANFLGLYGFRVLVLERAASAYPLPRAVHLDDEVMRVFQAIGLADAINDKVRINAGMHFVDKEQNMLVDWSRPQSIGPYGWYPSYRFHQPDIEAILHQGMTRFSSVDMRWCATLTSVSQTENHALITFDDDGTTAQAKARFVIGCDGARSLVRHYICASKDIVSSDDITRINRDDEMHDLGFEERWLVLDGLLKRPRPDLGDFTIQTCDPDRPSTYARQPGNWRRWEVSLKDDETDDYVRSDEFVWSFLAPRVTADDISIERRAVYTFQSKLARYWRRGRVMIAGDAAHLTPPFMGQGMCIGIRDVANLAWKLAHILRGGAFSILDSYDSERAPHARAYIEMATYLGNLLNSCETADGLRTALSSPQPQADDGQVAGNAKMQSIAPRLGAGIGDATNPLRGYRAPQPLMADGRLLDDFIGLRWGIVSRDVHAPALLRDDICVVSDAHEPALSKMLDDLGALAVIMRPDRYIHAVVEDIKSLSSAVATIPA</sequence>
<dbReference type="EMBL" id="CP001751">
    <property type="protein sequence ID" value="ADE38830.1"/>
    <property type="molecule type" value="Genomic_DNA"/>
</dbReference>
<dbReference type="Gene3D" id="3.50.50.60">
    <property type="entry name" value="FAD/NAD(P)-binding domain"/>
    <property type="match status" value="1"/>
</dbReference>
<dbReference type="Proteomes" id="UP000007460">
    <property type="component" value="Chromosome"/>
</dbReference>
<protein>
    <submittedName>
        <fullName evidence="3">Putative 3-(3-hydroxy-phenyl)propionate hydroxylase</fullName>
        <ecNumber evidence="3">1.14.13.-</ecNumber>
    </submittedName>
</protein>
<dbReference type="KEGG" id="apb:SAR116_0587"/>
<gene>
    <name evidence="3" type="ordered locus">SAR116_0587</name>
</gene>
<dbReference type="GO" id="GO:0019622">
    <property type="term" value="P:3-(3-hydroxy)phenylpropionate catabolic process"/>
    <property type="evidence" value="ECO:0007669"/>
    <property type="project" value="TreeGrafter"/>
</dbReference>
<dbReference type="InterPro" id="IPR050631">
    <property type="entry name" value="PheA/TfdB_FAD_monoxygenase"/>
</dbReference>
<dbReference type="eggNOG" id="COG0654">
    <property type="taxonomic scope" value="Bacteria"/>
</dbReference>
<dbReference type="InterPro" id="IPR036188">
    <property type="entry name" value="FAD/NAD-bd_sf"/>
</dbReference>
<dbReference type="GO" id="GO:0008688">
    <property type="term" value="F:3-(3-hydroxyphenyl)propionate hydroxylase activity"/>
    <property type="evidence" value="ECO:0007669"/>
    <property type="project" value="TreeGrafter"/>
</dbReference>
<keyword evidence="4" id="KW-1185">Reference proteome</keyword>
<dbReference type="AlphaFoldDB" id="D5BRD3"/>
<dbReference type="GO" id="GO:0071949">
    <property type="term" value="F:FAD binding"/>
    <property type="evidence" value="ECO:0007669"/>
    <property type="project" value="InterPro"/>
</dbReference>
<accession>D5BRD3</accession>
<name>D5BRD3_PUNMI</name>
<dbReference type="HOGENOM" id="CLU_009665_20_2_5"/>
<dbReference type="Pfam" id="PF01494">
    <property type="entry name" value="FAD_binding_3"/>
    <property type="match status" value="1"/>
</dbReference>
<evidence type="ECO:0000313" key="4">
    <source>
        <dbReference type="Proteomes" id="UP000007460"/>
    </source>
</evidence>
<evidence type="ECO:0000259" key="2">
    <source>
        <dbReference type="Pfam" id="PF01494"/>
    </source>
</evidence>
<dbReference type="Gene3D" id="3.30.9.10">
    <property type="entry name" value="D-Amino Acid Oxidase, subunit A, domain 2"/>
    <property type="match status" value="1"/>
</dbReference>
<dbReference type="SUPFAM" id="SSF51905">
    <property type="entry name" value="FAD/NAD(P)-binding domain"/>
    <property type="match status" value="1"/>
</dbReference>
<dbReference type="STRING" id="488538.SAR116_0587"/>
<organism evidence="3 4">
    <name type="scientific">Puniceispirillum marinum (strain IMCC1322)</name>
    <dbReference type="NCBI Taxonomy" id="488538"/>
    <lineage>
        <taxon>Bacteria</taxon>
        <taxon>Pseudomonadati</taxon>
        <taxon>Pseudomonadota</taxon>
        <taxon>Alphaproteobacteria</taxon>
        <taxon>Candidatus Puniceispirillales</taxon>
        <taxon>Candidatus Puniceispirillaceae</taxon>
        <taxon>Candidatus Puniceispirillum</taxon>
    </lineage>
</organism>
<reference evidence="3 4" key="1">
    <citation type="journal article" date="2010" name="J. Bacteriol.">
        <title>Complete genome sequence of "Candidatus Puniceispirillum marinum" IMCC1322, a representative of the SAR116 clade in the Alphaproteobacteria.</title>
        <authorList>
            <person name="Oh H.M."/>
            <person name="Kwon K.K."/>
            <person name="Kang I."/>
            <person name="Kang S.G."/>
            <person name="Lee J.H."/>
            <person name="Kim S.J."/>
            <person name="Cho J.C."/>
        </authorList>
    </citation>
    <scope>NUCLEOTIDE SEQUENCE [LARGE SCALE GENOMIC DNA]</scope>
    <source>
        <strain evidence="3 4">IMCC1322</strain>
    </source>
</reference>
<dbReference type="PANTHER" id="PTHR43476:SF3">
    <property type="entry name" value="FAD-BINDING MONOOXYGENASE"/>
    <property type="match status" value="1"/>
</dbReference>
<feature type="domain" description="FAD-binding" evidence="2">
    <location>
        <begin position="2"/>
        <end position="356"/>
    </location>
</feature>
<keyword evidence="1 3" id="KW-0560">Oxidoreductase</keyword>
<dbReference type="InterPro" id="IPR002938">
    <property type="entry name" value="FAD-bd"/>
</dbReference>
<dbReference type="PRINTS" id="PR00420">
    <property type="entry name" value="RNGMNOXGNASE"/>
</dbReference>
<dbReference type="EC" id="1.14.13.-" evidence="3"/>
<evidence type="ECO:0000313" key="3">
    <source>
        <dbReference type="EMBL" id="ADE38830.1"/>
    </source>
</evidence>
<dbReference type="PANTHER" id="PTHR43476">
    <property type="entry name" value="3-(3-HYDROXY-PHENYL)PROPIONATE/3-HYDROXYCINNAMIC ACID HYDROXYLASE"/>
    <property type="match status" value="1"/>
</dbReference>
<dbReference type="NCBIfam" id="NF004829">
    <property type="entry name" value="PRK06183.1-3"/>
    <property type="match status" value="1"/>
</dbReference>
<evidence type="ECO:0000256" key="1">
    <source>
        <dbReference type="ARBA" id="ARBA00023002"/>
    </source>
</evidence>
<proteinExistence type="predicted"/>